<dbReference type="FunFam" id="3.30.40.10:FF:000654">
    <property type="entry name" value="RING-H2 finger protein ATL33"/>
    <property type="match status" value="1"/>
</dbReference>
<sequence>MASNNNNGNSGPYPYYTYRNNAGDDQSNTEVVAILLTVFFVLLLIRLIHFIVNQSNSPATDRVGAGGIAGVRRPESQVAVVSGGVPAGAIPLPRLVNAGAPPPLTAAYRREGWKEATCPVCLSDFADGEVVRLLPECLHYFHAACIDEWLRTRATCPLCRAAGGAVAV</sequence>
<protein>
    <recommendedName>
        <fullName evidence="3">RING-type domain-containing protein</fullName>
    </recommendedName>
</protein>
<dbReference type="HOGENOM" id="CLU_013137_15_8_1"/>
<keyword evidence="5" id="KW-1185">Reference proteome</keyword>
<dbReference type="GO" id="GO:0008270">
    <property type="term" value="F:zinc ion binding"/>
    <property type="evidence" value="ECO:0007669"/>
    <property type="project" value="UniProtKB-KW"/>
</dbReference>
<dbReference type="CDD" id="cd16461">
    <property type="entry name" value="RING-H2_EL5-like"/>
    <property type="match status" value="1"/>
</dbReference>
<keyword evidence="2" id="KW-0472">Membrane</keyword>
<dbReference type="Pfam" id="PF13639">
    <property type="entry name" value="zf-RING_2"/>
    <property type="match status" value="1"/>
</dbReference>
<accession>A0A0D9XVP0</accession>
<keyword evidence="1" id="KW-0863">Zinc-finger</keyword>
<evidence type="ECO:0000313" key="5">
    <source>
        <dbReference type="Proteomes" id="UP000032180"/>
    </source>
</evidence>
<dbReference type="InterPro" id="IPR013083">
    <property type="entry name" value="Znf_RING/FYVE/PHD"/>
</dbReference>
<dbReference type="Gene3D" id="3.30.40.10">
    <property type="entry name" value="Zinc/RING finger domain, C3HC4 (zinc finger)"/>
    <property type="match status" value="1"/>
</dbReference>
<name>A0A0D9XVP0_9ORYZ</name>
<dbReference type="Proteomes" id="UP000032180">
    <property type="component" value="Chromosome 11"/>
</dbReference>
<evidence type="ECO:0000256" key="2">
    <source>
        <dbReference type="SAM" id="Phobius"/>
    </source>
</evidence>
<reference evidence="4" key="3">
    <citation type="submission" date="2015-04" db="UniProtKB">
        <authorList>
            <consortium name="EnsemblPlants"/>
        </authorList>
    </citation>
    <scope>IDENTIFICATION</scope>
</reference>
<dbReference type="eggNOG" id="KOG0800">
    <property type="taxonomic scope" value="Eukaryota"/>
</dbReference>
<dbReference type="GO" id="GO:0016567">
    <property type="term" value="P:protein ubiquitination"/>
    <property type="evidence" value="ECO:0007669"/>
    <property type="project" value="UniProtKB-UniPathway"/>
</dbReference>
<keyword evidence="1" id="KW-0479">Metal-binding</keyword>
<dbReference type="PROSITE" id="PS50089">
    <property type="entry name" value="ZF_RING_2"/>
    <property type="match status" value="1"/>
</dbReference>
<keyword evidence="2" id="KW-0812">Transmembrane</keyword>
<dbReference type="PANTHER" id="PTHR45676:SF120">
    <property type="entry name" value="RING-TYPE E3 UBIQUITIN TRANSFERASE"/>
    <property type="match status" value="1"/>
</dbReference>
<dbReference type="UniPathway" id="UPA00143"/>
<evidence type="ECO:0000259" key="3">
    <source>
        <dbReference type="PROSITE" id="PS50089"/>
    </source>
</evidence>
<dbReference type="Gramene" id="LPERR11G20220.1">
    <property type="protein sequence ID" value="LPERR11G20220.1"/>
    <property type="gene ID" value="LPERR11G20220"/>
</dbReference>
<dbReference type="InterPro" id="IPR001841">
    <property type="entry name" value="Znf_RING"/>
</dbReference>
<dbReference type="STRING" id="77586.A0A0D9XVP0"/>
<proteinExistence type="predicted"/>
<reference evidence="4 5" key="1">
    <citation type="submission" date="2012-08" db="EMBL/GenBank/DDBJ databases">
        <title>Oryza genome evolution.</title>
        <authorList>
            <person name="Wing R.A."/>
        </authorList>
    </citation>
    <scope>NUCLEOTIDE SEQUENCE</scope>
</reference>
<evidence type="ECO:0000313" key="4">
    <source>
        <dbReference type="EnsemblPlants" id="LPERR11G20220.1"/>
    </source>
</evidence>
<dbReference type="AlphaFoldDB" id="A0A0D9XVP0"/>
<feature type="transmembrane region" description="Helical" evidence="2">
    <location>
        <begin position="31"/>
        <end position="52"/>
    </location>
</feature>
<evidence type="ECO:0000256" key="1">
    <source>
        <dbReference type="PROSITE-ProRule" id="PRU00175"/>
    </source>
</evidence>
<organism evidence="4 5">
    <name type="scientific">Leersia perrieri</name>
    <dbReference type="NCBI Taxonomy" id="77586"/>
    <lineage>
        <taxon>Eukaryota</taxon>
        <taxon>Viridiplantae</taxon>
        <taxon>Streptophyta</taxon>
        <taxon>Embryophyta</taxon>
        <taxon>Tracheophyta</taxon>
        <taxon>Spermatophyta</taxon>
        <taxon>Magnoliopsida</taxon>
        <taxon>Liliopsida</taxon>
        <taxon>Poales</taxon>
        <taxon>Poaceae</taxon>
        <taxon>BOP clade</taxon>
        <taxon>Oryzoideae</taxon>
        <taxon>Oryzeae</taxon>
        <taxon>Oryzinae</taxon>
        <taxon>Leersia</taxon>
    </lineage>
</organism>
<dbReference type="SUPFAM" id="SSF57850">
    <property type="entry name" value="RING/U-box"/>
    <property type="match status" value="1"/>
</dbReference>
<reference evidence="5" key="2">
    <citation type="submission" date="2013-12" db="EMBL/GenBank/DDBJ databases">
        <authorList>
            <person name="Yu Y."/>
            <person name="Lee S."/>
            <person name="de Baynast K."/>
            <person name="Wissotski M."/>
            <person name="Liu L."/>
            <person name="Talag J."/>
            <person name="Goicoechea J."/>
            <person name="Angelova A."/>
            <person name="Jetty R."/>
            <person name="Kudrna D."/>
            <person name="Golser W."/>
            <person name="Rivera L."/>
            <person name="Zhang J."/>
            <person name="Wing R."/>
        </authorList>
    </citation>
    <scope>NUCLEOTIDE SEQUENCE</scope>
</reference>
<dbReference type="SMART" id="SM00184">
    <property type="entry name" value="RING"/>
    <property type="match status" value="1"/>
</dbReference>
<keyword evidence="1" id="KW-0862">Zinc</keyword>
<keyword evidence="2" id="KW-1133">Transmembrane helix</keyword>
<feature type="domain" description="RING-type" evidence="3">
    <location>
        <begin position="118"/>
        <end position="160"/>
    </location>
</feature>
<dbReference type="EnsemblPlants" id="LPERR11G20220.1">
    <property type="protein sequence ID" value="LPERR11G20220.1"/>
    <property type="gene ID" value="LPERR11G20220"/>
</dbReference>
<dbReference type="PANTHER" id="PTHR45676">
    <property type="entry name" value="RING-H2 FINGER PROTEIN ATL51-RELATED"/>
    <property type="match status" value="1"/>
</dbReference>